<gene>
    <name evidence="11" type="ORF">EYH55_01830</name>
</gene>
<evidence type="ECO:0000256" key="9">
    <source>
        <dbReference type="SAM" id="Phobius"/>
    </source>
</evidence>
<dbReference type="Gene3D" id="1.20.1530.20">
    <property type="match status" value="1"/>
</dbReference>
<comment type="subcellular location">
    <subcellularLocation>
        <location evidence="1">Cell membrane</location>
        <topology evidence="1">Multi-pass membrane protein</topology>
    </subcellularLocation>
</comment>
<dbReference type="GO" id="GO:0005886">
    <property type="term" value="C:plasma membrane"/>
    <property type="evidence" value="ECO:0007669"/>
    <property type="project" value="UniProtKB-SubCell"/>
</dbReference>
<dbReference type="AlphaFoldDB" id="A0A832ZY02"/>
<keyword evidence="8 9" id="KW-0472">Membrane</keyword>
<dbReference type="PANTHER" id="PTHR32507:SF0">
    <property type="entry name" value="NA(+)_H(+) ANTIPORTER 2-RELATED"/>
    <property type="match status" value="1"/>
</dbReference>
<evidence type="ECO:0000256" key="1">
    <source>
        <dbReference type="ARBA" id="ARBA00004651"/>
    </source>
</evidence>
<dbReference type="GO" id="GO:0015297">
    <property type="term" value="F:antiporter activity"/>
    <property type="evidence" value="ECO:0007669"/>
    <property type="project" value="UniProtKB-KW"/>
</dbReference>
<proteinExistence type="predicted"/>
<feature type="transmembrane region" description="Helical" evidence="9">
    <location>
        <begin position="308"/>
        <end position="330"/>
    </location>
</feature>
<evidence type="ECO:0000256" key="4">
    <source>
        <dbReference type="ARBA" id="ARBA00022475"/>
    </source>
</evidence>
<evidence type="ECO:0000256" key="7">
    <source>
        <dbReference type="ARBA" id="ARBA00023065"/>
    </source>
</evidence>
<feature type="transmembrane region" description="Helical" evidence="9">
    <location>
        <begin position="31"/>
        <end position="49"/>
    </location>
</feature>
<dbReference type="GO" id="GO:1902600">
    <property type="term" value="P:proton transmembrane transport"/>
    <property type="evidence" value="ECO:0007669"/>
    <property type="project" value="InterPro"/>
</dbReference>
<evidence type="ECO:0000313" key="11">
    <source>
        <dbReference type="EMBL" id="HIQ32206.1"/>
    </source>
</evidence>
<accession>A0A832ZY02</accession>
<feature type="transmembrane region" description="Helical" evidence="9">
    <location>
        <begin position="284"/>
        <end position="302"/>
    </location>
</feature>
<feature type="transmembrane region" description="Helical" evidence="9">
    <location>
        <begin position="184"/>
        <end position="205"/>
    </location>
</feature>
<dbReference type="Proteomes" id="UP000623215">
    <property type="component" value="Unassembled WGS sequence"/>
</dbReference>
<reference evidence="11" key="1">
    <citation type="journal article" date="2020" name="ISME J.">
        <title>Gammaproteobacteria mediating utilization of methyl-, sulfur- and petroleum organic compounds in deep ocean hydrothermal plumes.</title>
        <authorList>
            <person name="Zhou Z."/>
            <person name="Liu Y."/>
            <person name="Pan J."/>
            <person name="Cron B.R."/>
            <person name="Toner B.M."/>
            <person name="Anantharaman K."/>
            <person name="Breier J.A."/>
            <person name="Dick G.J."/>
            <person name="Li M."/>
        </authorList>
    </citation>
    <scope>NUCLEOTIDE SEQUENCE</scope>
    <source>
        <strain evidence="11">SZUA-1534</strain>
    </source>
</reference>
<evidence type="ECO:0000256" key="5">
    <source>
        <dbReference type="ARBA" id="ARBA00022692"/>
    </source>
</evidence>
<evidence type="ECO:0000313" key="12">
    <source>
        <dbReference type="Proteomes" id="UP000623215"/>
    </source>
</evidence>
<sequence length="425" mass="46757">MELAAAIGYLALLLISGTFIAKVGERLGIPDIPLFLIFGLIVGPFLNIVPPNHAQSIFEYIANLGLIIILLGGAFEMRWIVLRKVLKTVLKLDTIGLLITMLVSGVIYNVIFKVPLLNPVGYLYGAITCATDPATLIPIFSKSDIDPKLAITLEAESVFNDPLGIVLTNIVLATLGLAKSLNPLLNFLSLTLGGIILGILGGKLFEMLFLKYDFKEYLTPLFIGLALFLWYFGDEIFPSLTGYEISGFMAVAIMGLYLGNTLTKYHQKTNYIRSMVRFCEELSTIFRILIFIFLGASISLVILERYWIFGLLCALGSIFIARPLGVFIATSIPPAIPLKERIYFALEGPRGVVPAALSATVYSVINTNSHLIPPTITKYLPPHEIAGSILVATFLTILLSVILEASWAEPLYRKLFKENPHSNLR</sequence>
<dbReference type="InterPro" id="IPR006153">
    <property type="entry name" value="Cation/H_exchanger_TM"/>
</dbReference>
<keyword evidence="3" id="KW-0050">Antiport</keyword>
<keyword evidence="7" id="KW-0406">Ion transport</keyword>
<keyword evidence="6 9" id="KW-1133">Transmembrane helix</keyword>
<feature type="domain" description="Cation/H+ exchanger transmembrane" evidence="10">
    <location>
        <begin position="18"/>
        <end position="411"/>
    </location>
</feature>
<feature type="transmembrane region" description="Helical" evidence="9">
    <location>
        <begin position="245"/>
        <end position="263"/>
    </location>
</feature>
<feature type="transmembrane region" description="Helical" evidence="9">
    <location>
        <begin position="94"/>
        <end position="112"/>
    </location>
</feature>
<protein>
    <submittedName>
        <fullName evidence="11">Sodium:proton antiporter</fullName>
    </submittedName>
</protein>
<evidence type="ECO:0000259" key="10">
    <source>
        <dbReference type="Pfam" id="PF00999"/>
    </source>
</evidence>
<feature type="transmembrane region" description="Helical" evidence="9">
    <location>
        <begin position="217"/>
        <end position="233"/>
    </location>
</feature>
<evidence type="ECO:0000256" key="6">
    <source>
        <dbReference type="ARBA" id="ARBA00022989"/>
    </source>
</evidence>
<keyword evidence="4" id="KW-1003">Cell membrane</keyword>
<dbReference type="PANTHER" id="PTHR32507">
    <property type="entry name" value="NA(+)/H(+) ANTIPORTER 1"/>
    <property type="match status" value="1"/>
</dbReference>
<feature type="transmembrane region" description="Helical" evidence="9">
    <location>
        <begin position="385"/>
        <end position="407"/>
    </location>
</feature>
<name>A0A832ZY02_9EURY</name>
<organism evidence="11 12">
    <name type="scientific">Methanothermococcus okinawensis</name>
    <dbReference type="NCBI Taxonomy" id="155863"/>
    <lineage>
        <taxon>Archaea</taxon>
        <taxon>Methanobacteriati</taxon>
        <taxon>Methanobacteriota</taxon>
        <taxon>Methanomada group</taxon>
        <taxon>Methanococci</taxon>
        <taxon>Methanococcales</taxon>
        <taxon>Methanococcaceae</taxon>
        <taxon>Methanothermococcus</taxon>
    </lineage>
</organism>
<dbReference type="InterPro" id="IPR038770">
    <property type="entry name" value="Na+/solute_symporter_sf"/>
</dbReference>
<keyword evidence="2" id="KW-0813">Transport</keyword>
<evidence type="ECO:0000256" key="3">
    <source>
        <dbReference type="ARBA" id="ARBA00022449"/>
    </source>
</evidence>
<evidence type="ECO:0000256" key="8">
    <source>
        <dbReference type="ARBA" id="ARBA00023136"/>
    </source>
</evidence>
<feature type="transmembrane region" description="Helical" evidence="9">
    <location>
        <begin position="342"/>
        <end position="365"/>
    </location>
</feature>
<comment type="caution">
    <text evidence="11">The sequence shown here is derived from an EMBL/GenBank/DDBJ whole genome shotgun (WGS) entry which is preliminary data.</text>
</comment>
<keyword evidence="5 9" id="KW-0812">Transmembrane</keyword>
<dbReference type="EMBL" id="DQVW01000028">
    <property type="protein sequence ID" value="HIQ32206.1"/>
    <property type="molecule type" value="Genomic_DNA"/>
</dbReference>
<feature type="transmembrane region" description="Helical" evidence="9">
    <location>
        <begin position="61"/>
        <end position="82"/>
    </location>
</feature>
<dbReference type="Pfam" id="PF00999">
    <property type="entry name" value="Na_H_Exchanger"/>
    <property type="match status" value="1"/>
</dbReference>
<evidence type="ECO:0000256" key="2">
    <source>
        <dbReference type="ARBA" id="ARBA00022448"/>
    </source>
</evidence>